<sequence>MDIRPHVDAIAQHMAAILAVFRVPTSALFDANHEEIVRLEEVLNLKSAIDNATTYAADLAGAGQLVGSRRTVDFFIEKMGLSRRDALQRMRNAQLAFSMADPHSGNGREDDDHSPTLSSEKRTIITQELGRLCDKAAAEKERIYHESIHEAAERSPEDLRHWMRTRIRKANAHYPTDTDPFADIRKRRFMIQRPDADGGAYFSGYLPRAELAVMESLLAPSKRPGHLLGTAAKNDKRSLTQRRFDAFAQMIRQHSWTHTQRSGLASVVLSLTSEDVDDVTDATSLLHHRYATNTGVELSPLDVLRLGSAKYHYVVVHDADTGDPLHVGRAERLATPFQRIALLARDFCCTHPGCDQPATQCDAHHMESWFSGGPTDIENLTLLCRCHHMSNNDARNGAGNRGYADRDPDTGTIGYRPPPTHENPHPGLQVNTTVRASQSAKNRIRRRKRMTPSTRLRC</sequence>
<keyword evidence="4" id="KW-1185">Reference proteome</keyword>
<feature type="domain" description="HNH nuclease" evidence="2">
    <location>
        <begin position="337"/>
        <end position="389"/>
    </location>
</feature>
<comment type="caution">
    <text evidence="3">The sequence shown here is derived from an EMBL/GenBank/DDBJ whole genome shotgun (WGS) entry which is preliminary data.</text>
</comment>
<dbReference type="SMART" id="SM00507">
    <property type="entry name" value="HNHc"/>
    <property type="match status" value="1"/>
</dbReference>
<dbReference type="InterPro" id="IPR003870">
    <property type="entry name" value="DUF222"/>
</dbReference>
<feature type="compositionally biased region" description="Polar residues" evidence="1">
    <location>
        <begin position="429"/>
        <end position="441"/>
    </location>
</feature>
<dbReference type="GO" id="GO:0004519">
    <property type="term" value="F:endonuclease activity"/>
    <property type="evidence" value="ECO:0007669"/>
    <property type="project" value="UniProtKB-KW"/>
</dbReference>
<dbReference type="Pfam" id="PF02720">
    <property type="entry name" value="DUF222"/>
    <property type="match status" value="1"/>
</dbReference>
<keyword evidence="3" id="KW-0255">Endonuclease</keyword>
<dbReference type="InterPro" id="IPR003615">
    <property type="entry name" value="HNH_nuc"/>
</dbReference>
<feature type="compositionally biased region" description="Basic and acidic residues" evidence="1">
    <location>
        <begin position="106"/>
        <end position="121"/>
    </location>
</feature>
<dbReference type="AlphaFoldDB" id="A0A9X1QTM3"/>
<dbReference type="CDD" id="cd00085">
    <property type="entry name" value="HNHc"/>
    <property type="match status" value="1"/>
</dbReference>
<name>A0A9X1QTM3_9CORY</name>
<gene>
    <name evidence="3" type="ORF">L1O03_10600</name>
</gene>
<accession>A0A9X1QTM3</accession>
<dbReference type="RefSeq" id="WP_236119853.1">
    <property type="nucleotide sequence ID" value="NZ_JAKGSI010000006.1"/>
</dbReference>
<dbReference type="Proteomes" id="UP001139336">
    <property type="component" value="Unassembled WGS sequence"/>
</dbReference>
<feature type="compositionally biased region" description="Basic residues" evidence="1">
    <location>
        <begin position="442"/>
        <end position="458"/>
    </location>
</feature>
<keyword evidence="3" id="KW-0378">Hydrolase</keyword>
<organism evidence="3 4">
    <name type="scientific">Corynebacterium uropygiale</name>
    <dbReference type="NCBI Taxonomy" id="1775911"/>
    <lineage>
        <taxon>Bacteria</taxon>
        <taxon>Bacillati</taxon>
        <taxon>Actinomycetota</taxon>
        <taxon>Actinomycetes</taxon>
        <taxon>Mycobacteriales</taxon>
        <taxon>Corynebacteriaceae</taxon>
        <taxon>Corynebacterium</taxon>
    </lineage>
</organism>
<protein>
    <submittedName>
        <fullName evidence="3">HNH endonuclease</fullName>
    </submittedName>
</protein>
<keyword evidence="3" id="KW-0540">Nuclease</keyword>
<evidence type="ECO:0000259" key="2">
    <source>
        <dbReference type="SMART" id="SM00507"/>
    </source>
</evidence>
<reference evidence="3" key="1">
    <citation type="submission" date="2022-01" db="EMBL/GenBank/DDBJ databases">
        <title>Corynebacterium sp. nov isolated from isolated from the feces of the greater white-fronted geese (Anser albifrons) at Poyang Lake, PR China.</title>
        <authorList>
            <person name="Liu Q."/>
        </authorList>
    </citation>
    <scope>NUCLEOTIDE SEQUENCE</scope>
    <source>
        <strain evidence="3">JCM 32435</strain>
    </source>
</reference>
<feature type="region of interest" description="Disordered" evidence="1">
    <location>
        <begin position="98"/>
        <end position="121"/>
    </location>
</feature>
<evidence type="ECO:0000256" key="1">
    <source>
        <dbReference type="SAM" id="MobiDB-lite"/>
    </source>
</evidence>
<feature type="region of interest" description="Disordered" evidence="1">
    <location>
        <begin position="395"/>
        <end position="458"/>
    </location>
</feature>
<dbReference type="EMBL" id="JAKGSI010000006">
    <property type="protein sequence ID" value="MCF4007613.1"/>
    <property type="molecule type" value="Genomic_DNA"/>
</dbReference>
<proteinExistence type="predicted"/>
<evidence type="ECO:0000313" key="3">
    <source>
        <dbReference type="EMBL" id="MCF4007613.1"/>
    </source>
</evidence>
<evidence type="ECO:0000313" key="4">
    <source>
        <dbReference type="Proteomes" id="UP001139336"/>
    </source>
</evidence>